<dbReference type="AlphaFoldDB" id="A0AAV7HI68"/>
<comment type="subunit">
    <text evidence="1">Homodimer.</text>
</comment>
<evidence type="ECO:0000313" key="3">
    <source>
        <dbReference type="EMBL" id="KAH0468007.1"/>
    </source>
</evidence>
<comment type="caution">
    <text evidence="3">The sequence shown here is derived from an EMBL/GenBank/DDBJ whole genome shotgun (WGS) entry which is preliminary data.</text>
</comment>
<dbReference type="PANTHER" id="PTHR33178">
    <property type="match status" value="1"/>
</dbReference>
<dbReference type="EMBL" id="JAGFBR010000004">
    <property type="protein sequence ID" value="KAH0468007.1"/>
    <property type="molecule type" value="Genomic_DNA"/>
</dbReference>
<dbReference type="Gene3D" id="3.30.70.100">
    <property type="match status" value="1"/>
</dbReference>
<reference evidence="3 4" key="1">
    <citation type="journal article" date="2021" name="Hortic Res">
        <title>Chromosome-scale assembly of the Dendrobium chrysotoxum genome enhances the understanding of orchid evolution.</title>
        <authorList>
            <person name="Zhang Y."/>
            <person name="Zhang G.Q."/>
            <person name="Zhang D."/>
            <person name="Liu X.D."/>
            <person name="Xu X.Y."/>
            <person name="Sun W.H."/>
            <person name="Yu X."/>
            <person name="Zhu X."/>
            <person name="Wang Z.W."/>
            <person name="Zhao X."/>
            <person name="Zhong W.Y."/>
            <person name="Chen H."/>
            <person name="Yin W.L."/>
            <person name="Huang T."/>
            <person name="Niu S.C."/>
            <person name="Liu Z.J."/>
        </authorList>
    </citation>
    <scope>NUCLEOTIDE SEQUENCE [LARGE SCALE GENOMIC DNA]</scope>
    <source>
        <strain evidence="3">Lindl</strain>
    </source>
</reference>
<sequence>MIRVGGLDEMLIQILLSGFIVTNSWPVYEAMFTRKDESSLTPSMSPTTIIEHLVLFKVRDSTDPSKIDAMVSSHRSLSSLDLVPHLAAGPIHRRRSPAADFTHFLHSRFLSKPDLAAYTVHPSHLAVVHQNVPIIEDIFAVDWVADLDGEIVPSPGSAMRFLIAKPREGTPAAEIVKAIDELRASKLSWGVNFSQGRAKGYEVGLLLGFSGVEEMEGVDGEEEFVAIEERIGDLVECVIVVEAIKKVSAIASWENSKKAAIEAELKKIEEASEKKKAE</sequence>
<name>A0AAV7HI68_DENCH</name>
<dbReference type="Proteomes" id="UP000775213">
    <property type="component" value="Unassembled WGS sequence"/>
</dbReference>
<organism evidence="3 4">
    <name type="scientific">Dendrobium chrysotoxum</name>
    <name type="common">Orchid</name>
    <dbReference type="NCBI Taxonomy" id="161865"/>
    <lineage>
        <taxon>Eukaryota</taxon>
        <taxon>Viridiplantae</taxon>
        <taxon>Streptophyta</taxon>
        <taxon>Embryophyta</taxon>
        <taxon>Tracheophyta</taxon>
        <taxon>Spermatophyta</taxon>
        <taxon>Magnoliopsida</taxon>
        <taxon>Liliopsida</taxon>
        <taxon>Asparagales</taxon>
        <taxon>Orchidaceae</taxon>
        <taxon>Epidendroideae</taxon>
        <taxon>Malaxideae</taxon>
        <taxon>Dendrobiinae</taxon>
        <taxon>Dendrobium</taxon>
    </lineage>
</organism>
<dbReference type="PROSITE" id="PS51502">
    <property type="entry name" value="S_R_A_B_BARREL"/>
    <property type="match status" value="1"/>
</dbReference>
<dbReference type="PANTHER" id="PTHR33178:SF3">
    <property type="entry name" value="STRESS-RESPONSE A_B BARREL DOMAIN-CONTAINING PROTEIN UP3"/>
    <property type="match status" value="1"/>
</dbReference>
<evidence type="ECO:0000259" key="2">
    <source>
        <dbReference type="PROSITE" id="PS51502"/>
    </source>
</evidence>
<dbReference type="InterPro" id="IPR011008">
    <property type="entry name" value="Dimeric_a/b-barrel"/>
</dbReference>
<evidence type="ECO:0000313" key="4">
    <source>
        <dbReference type="Proteomes" id="UP000775213"/>
    </source>
</evidence>
<dbReference type="SUPFAM" id="SSF54909">
    <property type="entry name" value="Dimeric alpha+beta barrel"/>
    <property type="match status" value="2"/>
</dbReference>
<keyword evidence="4" id="KW-1185">Reference proteome</keyword>
<dbReference type="SMART" id="SM00886">
    <property type="entry name" value="Dabb"/>
    <property type="match status" value="1"/>
</dbReference>
<proteinExistence type="predicted"/>
<accession>A0AAV7HI68</accession>
<gene>
    <name evidence="3" type="ORF">IEQ34_003040</name>
</gene>
<feature type="domain" description="Stress-response A/B barrel" evidence="2">
    <location>
        <begin position="50"/>
        <end position="143"/>
    </location>
</feature>
<dbReference type="InterPro" id="IPR013097">
    <property type="entry name" value="Dabb"/>
</dbReference>
<dbReference type="InterPro" id="IPR044662">
    <property type="entry name" value="HS1/DABB1-like"/>
</dbReference>
<dbReference type="Pfam" id="PF07876">
    <property type="entry name" value="Dabb"/>
    <property type="match status" value="1"/>
</dbReference>
<evidence type="ECO:0000256" key="1">
    <source>
        <dbReference type="ARBA" id="ARBA00011738"/>
    </source>
</evidence>
<protein>
    <recommendedName>
        <fullName evidence="2">Stress-response A/B barrel domain-containing protein</fullName>
    </recommendedName>
</protein>